<evidence type="ECO:0000313" key="1">
    <source>
        <dbReference type="EMBL" id="XCI77455.1"/>
    </source>
</evidence>
<name>A0AAU8HYC9_9CAUD</name>
<reference evidence="1" key="1">
    <citation type="submission" date="2024-03" db="EMBL/GenBank/DDBJ databases">
        <authorList>
            <person name="Chantapakul B."/>
            <person name="Wang S."/>
        </authorList>
    </citation>
    <scope>NUCLEOTIDE SEQUENCE</scope>
</reference>
<accession>A0AAU8HYC9</accession>
<protein>
    <submittedName>
        <fullName evidence="1">Uncharacterized protein</fullName>
    </submittedName>
</protein>
<dbReference type="EMBL" id="PP429226">
    <property type="protein sequence ID" value="XCI77455.1"/>
    <property type="molecule type" value="Genomic_DNA"/>
</dbReference>
<sequence>MRVTFISIFHRCFARDQLAVLNETVEVAVFLAVLPRLSIVQELDRIIRVRSSLVLDRRRVDREGLYETLIETEFRIVARARTISELVGNSSTPFSRNHFLFCEREMLFIWSDIRQMPFAELKKTRFVRLKLFIDGFSQDINMRFSVRMTTKSIEVQPCRRRDHRAHMDEWEQKTVDDLFVIFRSGKGFSVLHSVVSCFEPCFFPVQLTTIDNNRNILLFESLHAFLVLTPMNRHVRTVHDFLDESLRRNGTETCCIPREDLVCQDLRPNDSRKDHFESG</sequence>
<organism evidence="1">
    <name type="scientific">Rhizobium phage LG08</name>
    <dbReference type="NCBI Taxonomy" id="3129229"/>
    <lineage>
        <taxon>Viruses</taxon>
        <taxon>Duplodnaviria</taxon>
        <taxon>Heunggongvirae</taxon>
        <taxon>Uroviricota</taxon>
        <taxon>Caudoviricetes</taxon>
    </lineage>
</organism>
<proteinExistence type="predicted"/>
<gene>
    <name evidence="1" type="ORF">LDCGVIBL_CDS0097</name>
</gene>